<dbReference type="AlphaFoldDB" id="A0A7X0RM71"/>
<dbReference type="SUPFAM" id="SSF53613">
    <property type="entry name" value="Ribokinase-like"/>
    <property type="match status" value="1"/>
</dbReference>
<accession>A0A7X0RM71</accession>
<dbReference type="Gene3D" id="3.40.50.450">
    <property type="match status" value="1"/>
</dbReference>
<proteinExistence type="predicted"/>
<name>A0A7X0RM71_9BACL</name>
<evidence type="ECO:0000313" key="2">
    <source>
        <dbReference type="Proteomes" id="UP000547209"/>
    </source>
</evidence>
<reference evidence="1 2" key="1">
    <citation type="submission" date="2020-08" db="EMBL/GenBank/DDBJ databases">
        <title>Cohnella phylogeny.</title>
        <authorList>
            <person name="Dunlap C."/>
        </authorList>
    </citation>
    <scope>NUCLEOTIDE SEQUENCE [LARGE SCALE GENOMIC DNA]</scope>
    <source>
        <strain evidence="1 2">DSM 28246</strain>
    </source>
</reference>
<evidence type="ECO:0000313" key="1">
    <source>
        <dbReference type="EMBL" id="MBB6670068.1"/>
    </source>
</evidence>
<dbReference type="InterPro" id="IPR029056">
    <property type="entry name" value="Ribokinase-like"/>
</dbReference>
<dbReference type="Pfam" id="PF05014">
    <property type="entry name" value="Nuc_deoxyrib_tr"/>
    <property type="match status" value="1"/>
</dbReference>
<comment type="caution">
    <text evidence="1">The sequence shown here is derived from an EMBL/GenBank/DDBJ whole genome shotgun (WGS) entry which is preliminary data.</text>
</comment>
<organism evidence="1 2">
    <name type="scientific">Cohnella nanjingensis</name>
    <dbReference type="NCBI Taxonomy" id="1387779"/>
    <lineage>
        <taxon>Bacteria</taxon>
        <taxon>Bacillati</taxon>
        <taxon>Bacillota</taxon>
        <taxon>Bacilli</taxon>
        <taxon>Bacillales</taxon>
        <taxon>Paenibacillaceae</taxon>
        <taxon>Cohnella</taxon>
    </lineage>
</organism>
<dbReference type="SUPFAM" id="SSF52309">
    <property type="entry name" value="N-(deoxy)ribosyltransferase-like"/>
    <property type="match status" value="1"/>
</dbReference>
<dbReference type="Proteomes" id="UP000547209">
    <property type="component" value="Unassembled WGS sequence"/>
</dbReference>
<dbReference type="EMBL" id="JACJVP010000006">
    <property type="protein sequence ID" value="MBB6670068.1"/>
    <property type="molecule type" value="Genomic_DNA"/>
</dbReference>
<protein>
    <submittedName>
        <fullName evidence="1">Nucleoside 2-deoxyribosyltransferase</fullName>
    </submittedName>
</protein>
<keyword evidence="1" id="KW-0808">Transferase</keyword>
<gene>
    <name evidence="1" type="ORF">H7C19_05145</name>
</gene>
<dbReference type="GO" id="GO:0016740">
    <property type="term" value="F:transferase activity"/>
    <property type="evidence" value="ECO:0007669"/>
    <property type="project" value="UniProtKB-KW"/>
</dbReference>
<keyword evidence="2" id="KW-1185">Reference proteome</keyword>
<dbReference type="InterPro" id="IPR007710">
    <property type="entry name" value="Nucleoside_deoxyribTrfase"/>
</dbReference>
<dbReference type="Gene3D" id="3.40.1190.20">
    <property type="match status" value="1"/>
</dbReference>
<sequence>MKFLVIGEVYTDVHLQAKIEEKNIVRLGGIFHSARALHAHKIDYSLAYISPSYLSNSISYWAAHLCATSYHQVGEILDCPNVIFIADSVEAGDQGYNDILKDQHRVELSLDALRNVIQTELPTDIILYPGKFPLDVVVQIIREFSCRFHIDCQYGKDQILELLDIESGIETFIISTSSSYFNEDCLGEIQRVSPLVDSGKVKSILLKENRGGSRYYKDSVWVGAPAYPVETAHSVGVGDCFNVVFLSNYYRGNAVNSSLRLASYSSAWYASTWRHEEFCSLIDNLPSVSEIMELKGNQLHWEERKLQHIYIAAPDFPDIDVSWIEKLYDALQYHNFTPHRPVRENGLIRGDEPDSQQLESYHNDLLLLNQCSILIAVLLNDDPGTYVEIGWMAAKGKPAILFDPTKSARNLFLRKTANRICYTLGEVIDAVYEYTSSKIEGAITNV</sequence>